<reference evidence="1" key="2">
    <citation type="journal article" date="2022" name="New Phytol.">
        <title>Evolutionary transition to the ectomycorrhizal habit in the genomes of a hyperdiverse lineage of mushroom-forming fungi.</title>
        <authorList>
            <person name="Looney B."/>
            <person name="Miyauchi S."/>
            <person name="Morin E."/>
            <person name="Drula E."/>
            <person name="Courty P.E."/>
            <person name="Kohler A."/>
            <person name="Kuo A."/>
            <person name="LaButti K."/>
            <person name="Pangilinan J."/>
            <person name="Lipzen A."/>
            <person name="Riley R."/>
            <person name="Andreopoulos W."/>
            <person name="He G."/>
            <person name="Johnson J."/>
            <person name="Nolan M."/>
            <person name="Tritt A."/>
            <person name="Barry K.W."/>
            <person name="Grigoriev I.V."/>
            <person name="Nagy L.G."/>
            <person name="Hibbett D."/>
            <person name="Henrissat B."/>
            <person name="Matheny P.B."/>
            <person name="Labbe J."/>
            <person name="Martin F.M."/>
        </authorList>
    </citation>
    <scope>NUCLEOTIDE SEQUENCE</scope>
    <source>
        <strain evidence="1">FP105234-sp</strain>
    </source>
</reference>
<organism evidence="1 2">
    <name type="scientific">Auriscalpium vulgare</name>
    <dbReference type="NCBI Taxonomy" id="40419"/>
    <lineage>
        <taxon>Eukaryota</taxon>
        <taxon>Fungi</taxon>
        <taxon>Dikarya</taxon>
        <taxon>Basidiomycota</taxon>
        <taxon>Agaricomycotina</taxon>
        <taxon>Agaricomycetes</taxon>
        <taxon>Russulales</taxon>
        <taxon>Auriscalpiaceae</taxon>
        <taxon>Auriscalpium</taxon>
    </lineage>
</organism>
<protein>
    <submittedName>
        <fullName evidence="1">Uncharacterized protein</fullName>
    </submittedName>
</protein>
<reference evidence="1" key="1">
    <citation type="submission" date="2021-02" db="EMBL/GenBank/DDBJ databases">
        <authorList>
            <consortium name="DOE Joint Genome Institute"/>
            <person name="Ahrendt S."/>
            <person name="Looney B.P."/>
            <person name="Miyauchi S."/>
            <person name="Morin E."/>
            <person name="Drula E."/>
            <person name="Courty P.E."/>
            <person name="Chicoki N."/>
            <person name="Fauchery L."/>
            <person name="Kohler A."/>
            <person name="Kuo A."/>
            <person name="Labutti K."/>
            <person name="Pangilinan J."/>
            <person name="Lipzen A."/>
            <person name="Riley R."/>
            <person name="Andreopoulos W."/>
            <person name="He G."/>
            <person name="Johnson J."/>
            <person name="Barry K.W."/>
            <person name="Grigoriev I.V."/>
            <person name="Nagy L."/>
            <person name="Hibbett D."/>
            <person name="Henrissat B."/>
            <person name="Matheny P.B."/>
            <person name="Labbe J."/>
            <person name="Martin F."/>
        </authorList>
    </citation>
    <scope>NUCLEOTIDE SEQUENCE</scope>
    <source>
        <strain evidence="1">FP105234-sp</strain>
    </source>
</reference>
<gene>
    <name evidence="1" type="ORF">FA95DRAFT_982121</name>
</gene>
<sequence>MAILSLDVQLLAIEWVYRASQYTSTIDYDTLRACALVCRAWTATAQRLLFRRISREPFYSLDRRLPLLVHTLRTSPHLSAHVRSIRLGPILYSVRLGPYEFQNDHIAAETAIAMLELCPHVEGITFTALRSGPKWSTDLEPRLRALPLHPTFLAVDGQPKLVSRVVQMWPTIRVLVVSAQCRAVNPVLRPRVLPTAVQALTLNSHFTAYLLSPEDALPTVHDLTLSHPVRWSDARYSQHIRSVVMLSQIRTLQLRGAFPPQDIIDELGKLEGLIIDDPPAHPVSLPKSLRHFGYHSDSDRRADTEFVTTALRGLSSLQCVSVTRQGHPDMCTALEEMCRSCGVDFVTYESAESFMQPRHIDWI</sequence>
<evidence type="ECO:0000313" key="2">
    <source>
        <dbReference type="Proteomes" id="UP000814033"/>
    </source>
</evidence>
<proteinExistence type="predicted"/>
<name>A0ACB8R6P3_9AGAM</name>
<keyword evidence="2" id="KW-1185">Reference proteome</keyword>
<dbReference type="EMBL" id="MU276259">
    <property type="protein sequence ID" value="KAI0039819.1"/>
    <property type="molecule type" value="Genomic_DNA"/>
</dbReference>
<dbReference type="Proteomes" id="UP000814033">
    <property type="component" value="Unassembled WGS sequence"/>
</dbReference>
<comment type="caution">
    <text evidence="1">The sequence shown here is derived from an EMBL/GenBank/DDBJ whole genome shotgun (WGS) entry which is preliminary data.</text>
</comment>
<evidence type="ECO:0000313" key="1">
    <source>
        <dbReference type="EMBL" id="KAI0039819.1"/>
    </source>
</evidence>
<accession>A0ACB8R6P3</accession>